<dbReference type="GO" id="GO:0042834">
    <property type="term" value="F:peptidoglycan binding"/>
    <property type="evidence" value="ECO:0007669"/>
    <property type="project" value="InterPro"/>
</dbReference>
<dbReference type="Gene3D" id="2.40.40.10">
    <property type="entry name" value="RlpA-like domain"/>
    <property type="match status" value="1"/>
</dbReference>
<name>A0A194AHB6_9BACT</name>
<dbReference type="Pfam" id="PF05036">
    <property type="entry name" value="SPOR"/>
    <property type="match status" value="1"/>
</dbReference>
<protein>
    <recommendedName>
        <fullName evidence="4">Probable endolytic peptidoglycan transglycosylase RlpA</fullName>
        <ecNumber evidence="4">4.2.2.-</ecNumber>
    </recommendedName>
</protein>
<sequence>MNQQTSWPALLITIMACLLVGTGCGQKIAVDHGRPAPPRTSTPPKHKATQKTYTVMGQTYTPLPSATNYTETGIASWYGSKFHGRLTASGEVYDMHQRTAAHRVLPMQTWLTVTNLDNGKTTRVRVNDRGPFVKNRILDLSFQAAKDLGIVGPGTARVRIQAEGTRTTWLTGPFYVQVGSFTIKDNALKVCSKMQQQGYAQSRIHPINLNGQTFWQVHAGSFATMADAQSALKRLAVQSPSSFILAD</sequence>
<organism evidence="8 9">
    <name type="scientific">Desulfoplanes formicivorans</name>
    <dbReference type="NCBI Taxonomy" id="1592317"/>
    <lineage>
        <taxon>Bacteria</taxon>
        <taxon>Pseudomonadati</taxon>
        <taxon>Thermodesulfobacteriota</taxon>
        <taxon>Desulfovibrionia</taxon>
        <taxon>Desulfovibrionales</taxon>
        <taxon>Desulfoplanaceae</taxon>
        <taxon>Desulfoplanes</taxon>
    </lineage>
</organism>
<comment type="similarity">
    <text evidence="4 5">Belongs to the RlpA family.</text>
</comment>
<evidence type="ECO:0000256" key="2">
    <source>
        <dbReference type="ARBA" id="ARBA00023239"/>
    </source>
</evidence>
<dbReference type="InterPro" id="IPR012997">
    <property type="entry name" value="RplA"/>
</dbReference>
<dbReference type="GO" id="GO:0008932">
    <property type="term" value="F:lytic endotransglycosylase activity"/>
    <property type="evidence" value="ECO:0007669"/>
    <property type="project" value="UniProtKB-UniRule"/>
</dbReference>
<dbReference type="PANTHER" id="PTHR34183:SF1">
    <property type="entry name" value="ENDOLYTIC PEPTIDOGLYCAN TRANSGLYCOSYLASE RLPA"/>
    <property type="match status" value="1"/>
</dbReference>
<dbReference type="InterPro" id="IPR036680">
    <property type="entry name" value="SPOR-like_sf"/>
</dbReference>
<dbReference type="OrthoDB" id="9779128at2"/>
<dbReference type="GO" id="GO:0000270">
    <property type="term" value="P:peptidoglycan metabolic process"/>
    <property type="evidence" value="ECO:0007669"/>
    <property type="project" value="UniProtKB-UniRule"/>
</dbReference>
<accession>A0A194AHB6</accession>
<evidence type="ECO:0000313" key="9">
    <source>
        <dbReference type="Proteomes" id="UP000095200"/>
    </source>
</evidence>
<evidence type="ECO:0000256" key="5">
    <source>
        <dbReference type="RuleBase" id="RU003495"/>
    </source>
</evidence>
<keyword evidence="3 4" id="KW-0961">Cell wall biogenesis/degradation</keyword>
<keyword evidence="8" id="KW-0449">Lipoprotein</keyword>
<evidence type="ECO:0000256" key="3">
    <source>
        <dbReference type="ARBA" id="ARBA00023316"/>
    </source>
</evidence>
<dbReference type="Proteomes" id="UP000095200">
    <property type="component" value="Unassembled WGS sequence"/>
</dbReference>
<evidence type="ECO:0000313" key="8">
    <source>
        <dbReference type="EMBL" id="GAU08723.1"/>
    </source>
</evidence>
<dbReference type="SUPFAM" id="SSF110997">
    <property type="entry name" value="Sporulation related repeat"/>
    <property type="match status" value="1"/>
</dbReference>
<feature type="region of interest" description="Disordered" evidence="6">
    <location>
        <begin position="30"/>
        <end position="49"/>
    </location>
</feature>
<feature type="domain" description="SPOR" evidence="7">
    <location>
        <begin position="168"/>
        <end position="247"/>
    </location>
</feature>
<dbReference type="InterPro" id="IPR036908">
    <property type="entry name" value="RlpA-like_sf"/>
</dbReference>
<dbReference type="NCBIfam" id="TIGR00413">
    <property type="entry name" value="rlpA"/>
    <property type="match status" value="1"/>
</dbReference>
<dbReference type="EMBL" id="BDFE01000015">
    <property type="protein sequence ID" value="GAU08723.1"/>
    <property type="molecule type" value="Genomic_DNA"/>
</dbReference>
<evidence type="ECO:0000259" key="7">
    <source>
        <dbReference type="PROSITE" id="PS51724"/>
    </source>
</evidence>
<evidence type="ECO:0000256" key="4">
    <source>
        <dbReference type="HAMAP-Rule" id="MF_02071"/>
    </source>
</evidence>
<keyword evidence="2 4" id="KW-0456">Lyase</keyword>
<dbReference type="RefSeq" id="WP_069858468.1">
    <property type="nucleotide sequence ID" value="NZ_BDFE01000015.1"/>
</dbReference>
<keyword evidence="1" id="KW-0732">Signal</keyword>
<dbReference type="InterPro" id="IPR007730">
    <property type="entry name" value="SPOR-like_dom"/>
</dbReference>
<dbReference type="GO" id="GO:0071555">
    <property type="term" value="P:cell wall organization"/>
    <property type="evidence" value="ECO:0007669"/>
    <property type="project" value="UniProtKB-KW"/>
</dbReference>
<dbReference type="PROSITE" id="PS51724">
    <property type="entry name" value="SPOR"/>
    <property type="match status" value="1"/>
</dbReference>
<dbReference type="InterPro" id="IPR009009">
    <property type="entry name" value="RlpA-like_DPBB"/>
</dbReference>
<dbReference type="Pfam" id="PF03330">
    <property type="entry name" value="DPBB_1"/>
    <property type="match status" value="1"/>
</dbReference>
<dbReference type="CDD" id="cd22268">
    <property type="entry name" value="DPBB_RlpA-like"/>
    <property type="match status" value="1"/>
</dbReference>
<reference evidence="9" key="1">
    <citation type="submission" date="2016-06" db="EMBL/GenBank/DDBJ databases">
        <title>Draft genome sequence of Desulfoplanes formicivorans strain Pf12B.</title>
        <authorList>
            <person name="Watanabe M."/>
            <person name="Kojima H."/>
            <person name="Fukui M."/>
        </authorList>
    </citation>
    <scope>NUCLEOTIDE SEQUENCE [LARGE SCALE GENOMIC DNA]</scope>
    <source>
        <strain evidence="9">Pf12B</strain>
    </source>
</reference>
<dbReference type="InterPro" id="IPR034718">
    <property type="entry name" value="RlpA"/>
</dbReference>
<evidence type="ECO:0000256" key="1">
    <source>
        <dbReference type="ARBA" id="ARBA00022729"/>
    </source>
</evidence>
<dbReference type="SUPFAM" id="SSF50685">
    <property type="entry name" value="Barwin-like endoglucanases"/>
    <property type="match status" value="1"/>
</dbReference>
<dbReference type="EC" id="4.2.2.-" evidence="4"/>
<dbReference type="Gene3D" id="3.30.70.1070">
    <property type="entry name" value="Sporulation related repeat"/>
    <property type="match status" value="1"/>
</dbReference>
<comment type="caution">
    <text evidence="8">The sequence shown here is derived from an EMBL/GenBank/DDBJ whole genome shotgun (WGS) entry which is preliminary data.</text>
</comment>
<keyword evidence="9" id="KW-1185">Reference proteome</keyword>
<dbReference type="HAMAP" id="MF_02071">
    <property type="entry name" value="RlpA"/>
    <property type="match status" value="1"/>
</dbReference>
<evidence type="ECO:0000256" key="6">
    <source>
        <dbReference type="SAM" id="MobiDB-lite"/>
    </source>
</evidence>
<dbReference type="AlphaFoldDB" id="A0A194AHB6"/>
<comment type="function">
    <text evidence="4">Lytic transglycosylase with a strong preference for naked glycan strands that lack stem peptides.</text>
</comment>
<proteinExistence type="inferred from homology"/>
<dbReference type="PANTHER" id="PTHR34183">
    <property type="entry name" value="ENDOLYTIC PEPTIDOGLYCAN TRANSGLYCOSYLASE RLPA"/>
    <property type="match status" value="1"/>
</dbReference>
<gene>
    <name evidence="4" type="primary">rlpA</name>
    <name evidence="8" type="ORF">DPF_1439</name>
</gene>
<dbReference type="STRING" id="1592317.DPF_1439"/>